<accession>A0A7R9BR95</accession>
<keyword evidence="2" id="KW-1185">Reference proteome</keyword>
<organism evidence="1">
    <name type="scientific">Notodromas monacha</name>
    <dbReference type="NCBI Taxonomy" id="399045"/>
    <lineage>
        <taxon>Eukaryota</taxon>
        <taxon>Metazoa</taxon>
        <taxon>Ecdysozoa</taxon>
        <taxon>Arthropoda</taxon>
        <taxon>Crustacea</taxon>
        <taxon>Oligostraca</taxon>
        <taxon>Ostracoda</taxon>
        <taxon>Podocopa</taxon>
        <taxon>Podocopida</taxon>
        <taxon>Cypridocopina</taxon>
        <taxon>Cypridoidea</taxon>
        <taxon>Cyprididae</taxon>
        <taxon>Notodromas</taxon>
    </lineage>
</organism>
<protein>
    <submittedName>
        <fullName evidence="1">Uncharacterized protein</fullName>
    </submittedName>
</protein>
<dbReference type="AlphaFoldDB" id="A0A7R9BR95"/>
<name>A0A7R9BR95_9CRUS</name>
<evidence type="ECO:0000313" key="1">
    <source>
        <dbReference type="EMBL" id="CAD7279742.1"/>
    </source>
</evidence>
<dbReference type="Proteomes" id="UP000678499">
    <property type="component" value="Unassembled WGS sequence"/>
</dbReference>
<dbReference type="EMBL" id="OA883806">
    <property type="protein sequence ID" value="CAD7279742.1"/>
    <property type="molecule type" value="Genomic_DNA"/>
</dbReference>
<reference evidence="1" key="1">
    <citation type="submission" date="2020-11" db="EMBL/GenBank/DDBJ databases">
        <authorList>
            <person name="Tran Van P."/>
        </authorList>
    </citation>
    <scope>NUCLEOTIDE SEQUENCE</scope>
</reference>
<sequence>MHHEQLVLVKAFGGKLFAFPWGEKVGKSFFQLSNDAEKESNRKPRGFATIPTIHFPGEIDP</sequence>
<proteinExistence type="predicted"/>
<gene>
    <name evidence="1" type="ORF">NMOB1V02_LOCUS7410</name>
</gene>
<dbReference type="EMBL" id="CAJPEX010001769">
    <property type="protein sequence ID" value="CAG0919894.1"/>
    <property type="molecule type" value="Genomic_DNA"/>
</dbReference>
<evidence type="ECO:0000313" key="2">
    <source>
        <dbReference type="Proteomes" id="UP000678499"/>
    </source>
</evidence>